<comment type="catalytic activity">
    <reaction evidence="9">
        <text>3'-phosphoadenylyl sulfate + H2O = adenosine 5'-phosphosulfate + phosphate</text>
        <dbReference type="Rhea" id="RHEA:77639"/>
        <dbReference type="ChEBI" id="CHEBI:15377"/>
        <dbReference type="ChEBI" id="CHEBI:43474"/>
        <dbReference type="ChEBI" id="CHEBI:58243"/>
        <dbReference type="ChEBI" id="CHEBI:58339"/>
        <dbReference type="EC" id="3.1.3.7"/>
    </reaction>
    <physiologicalReaction direction="left-to-right" evidence="9">
        <dbReference type="Rhea" id="RHEA:77640"/>
    </physiologicalReaction>
</comment>
<dbReference type="NCBIfam" id="TIGR01330">
    <property type="entry name" value="bisphos_HAL2"/>
    <property type="match status" value="1"/>
</dbReference>
<dbReference type="Proteomes" id="UP000799429">
    <property type="component" value="Unassembled WGS sequence"/>
</dbReference>
<dbReference type="FunFam" id="3.30.540.10:FF:000015">
    <property type="entry name" value="3',5'-bisphosphate nucleotidase"/>
    <property type="match status" value="1"/>
</dbReference>
<evidence type="ECO:0000256" key="11">
    <source>
        <dbReference type="RuleBase" id="RU368076"/>
    </source>
</evidence>
<feature type="binding site" evidence="10">
    <location>
        <position position="135"/>
    </location>
    <ligand>
        <name>Mg(2+)</name>
        <dbReference type="ChEBI" id="CHEBI:18420"/>
        <label>1</label>
        <note>catalytic</note>
    </ligand>
</feature>
<evidence type="ECO:0000256" key="6">
    <source>
        <dbReference type="ARBA" id="ARBA00022842"/>
    </source>
</evidence>
<dbReference type="GO" id="GO:0016078">
    <property type="term" value="P:tRNA decay"/>
    <property type="evidence" value="ECO:0007669"/>
    <property type="project" value="UniProtKB-ARBA"/>
</dbReference>
<evidence type="ECO:0000256" key="9">
    <source>
        <dbReference type="ARBA" id="ARBA00044484"/>
    </source>
</evidence>
<dbReference type="GO" id="GO:0008441">
    <property type="term" value="F:3'(2'),5'-bisphosphate nucleotidase activity"/>
    <property type="evidence" value="ECO:0007669"/>
    <property type="project" value="UniProtKB-UniRule"/>
</dbReference>
<dbReference type="SUPFAM" id="SSF56655">
    <property type="entry name" value="Carbohydrate phosphatase"/>
    <property type="match status" value="1"/>
</dbReference>
<keyword evidence="6 10" id="KW-0460">Magnesium</keyword>
<feature type="binding site" evidence="10">
    <location>
        <position position="68"/>
    </location>
    <ligand>
        <name>Mg(2+)</name>
        <dbReference type="ChEBI" id="CHEBI:18420"/>
        <label>1</label>
        <note>catalytic</note>
    </ligand>
</feature>
<comment type="similarity">
    <text evidence="2 11">Belongs to the inositol monophosphatase superfamily.</text>
</comment>
<name>A0A9P4S7Q6_9PEZI</name>
<dbReference type="Gene3D" id="3.40.190.80">
    <property type="match status" value="1"/>
</dbReference>
<dbReference type="FunFam" id="3.40.190.80:FF:000003">
    <property type="entry name" value="PAP-specific phosphatase HAL2-like"/>
    <property type="match status" value="1"/>
</dbReference>
<dbReference type="Pfam" id="PF00459">
    <property type="entry name" value="Inositol_P"/>
    <property type="match status" value="1"/>
</dbReference>
<organism evidence="12 13">
    <name type="scientific">Patellaria atrata CBS 101060</name>
    <dbReference type="NCBI Taxonomy" id="1346257"/>
    <lineage>
        <taxon>Eukaryota</taxon>
        <taxon>Fungi</taxon>
        <taxon>Dikarya</taxon>
        <taxon>Ascomycota</taxon>
        <taxon>Pezizomycotina</taxon>
        <taxon>Dothideomycetes</taxon>
        <taxon>Dothideomycetes incertae sedis</taxon>
        <taxon>Patellariales</taxon>
        <taxon>Patellariaceae</taxon>
        <taxon>Patellaria</taxon>
    </lineage>
</organism>
<dbReference type="InterPro" id="IPR020550">
    <property type="entry name" value="Inositol_monophosphatase_CS"/>
</dbReference>
<evidence type="ECO:0000313" key="12">
    <source>
        <dbReference type="EMBL" id="KAF2837594.1"/>
    </source>
</evidence>
<proteinExistence type="inferred from homology"/>
<keyword evidence="5 11" id="KW-0378">Hydrolase</keyword>
<comment type="caution">
    <text evidence="12">The sequence shown here is derived from an EMBL/GenBank/DDBJ whole genome shotgun (WGS) entry which is preliminary data.</text>
</comment>
<protein>
    <recommendedName>
        <fullName evidence="3 11">3'(2'),5'-bisphosphate nucleotidase</fullName>
        <ecNumber evidence="3 11">3.1.3.7</ecNumber>
    </recommendedName>
</protein>
<feature type="binding site" evidence="10">
    <location>
        <position position="294"/>
    </location>
    <ligand>
        <name>Mg(2+)</name>
        <dbReference type="ChEBI" id="CHEBI:18420"/>
        <label>1</label>
        <note>catalytic</note>
    </ligand>
</feature>
<accession>A0A9P4S7Q6</accession>
<comment type="function">
    <text evidence="11">Converts adenosine 3'-phosphate 5'-phosphosulfate (PAPS) to adenosine 5'-phosphosulfate (APS) and 3'(2')-phosphoadenosine 5'-phosphate (PAP) to AMP.</text>
</comment>
<comment type="catalytic activity">
    <reaction evidence="8">
        <text>adenosine 3',5'-bisphosphate + H2O = AMP + phosphate</text>
        <dbReference type="Rhea" id="RHEA:10040"/>
        <dbReference type="ChEBI" id="CHEBI:15377"/>
        <dbReference type="ChEBI" id="CHEBI:43474"/>
        <dbReference type="ChEBI" id="CHEBI:58343"/>
        <dbReference type="ChEBI" id="CHEBI:456215"/>
        <dbReference type="EC" id="3.1.3.7"/>
    </reaction>
    <physiologicalReaction direction="left-to-right" evidence="8">
        <dbReference type="Rhea" id="RHEA:10041"/>
    </physiologicalReaction>
</comment>
<evidence type="ECO:0000256" key="4">
    <source>
        <dbReference type="ARBA" id="ARBA00022723"/>
    </source>
</evidence>
<dbReference type="InterPro" id="IPR006239">
    <property type="entry name" value="DPNP"/>
</dbReference>
<dbReference type="InterPro" id="IPR051090">
    <property type="entry name" value="Inositol_monoP_superfamily"/>
</dbReference>
<dbReference type="PROSITE" id="PS00630">
    <property type="entry name" value="IMP_2"/>
    <property type="match status" value="1"/>
</dbReference>
<dbReference type="EMBL" id="MU006099">
    <property type="protein sequence ID" value="KAF2837594.1"/>
    <property type="molecule type" value="Genomic_DNA"/>
</dbReference>
<comment type="cofactor">
    <cofactor evidence="1 10 11">
        <name>Mg(2+)</name>
        <dbReference type="ChEBI" id="CHEBI:18420"/>
    </cofactor>
</comment>
<dbReference type="Gene3D" id="3.30.540.10">
    <property type="entry name" value="Fructose-1,6-Bisphosphatase, subunit A, domain 1"/>
    <property type="match status" value="1"/>
</dbReference>
<dbReference type="InterPro" id="IPR020583">
    <property type="entry name" value="Inositol_monoP_metal-BS"/>
</dbReference>
<sequence length="353" mass="37405">MAYGNELTVALLAVQRATLLTKRVFHEKAKGTVSKDDKSPVTLGDFGAQALIISAIKRNFPNDEVVGEEEASVLRANNTLREQIWDLVQGARLENSDAEDKIGGPIQSVEDLLDAIDHGTSAGGPKGRIWALDPIDGTKGFLRGGQYAVCLALIVDGDVKVGVLGCPNLPVDDSAPLDENVSSDQTDETGKGVLFSAVRGEGATSRPLSRGALQQSQPIRMKDLTDVTQATFCESVEAGHSSHGDQAEIAKLLGITKSSVRMDSQAKYASIARGAGDIYLRLPVSKSYVEKIWDHAAGDLIVREAGGEVTDATGKSLDFSRGRTLSENKGVVAASKGVHAQVLEAVKTVLESK</sequence>
<evidence type="ECO:0000256" key="1">
    <source>
        <dbReference type="ARBA" id="ARBA00001946"/>
    </source>
</evidence>
<dbReference type="EC" id="3.1.3.7" evidence="3 11"/>
<evidence type="ECO:0000313" key="13">
    <source>
        <dbReference type="Proteomes" id="UP000799429"/>
    </source>
</evidence>
<evidence type="ECO:0000256" key="10">
    <source>
        <dbReference type="PIRSR" id="PIRSR600760-2"/>
    </source>
</evidence>
<evidence type="ECO:0000256" key="3">
    <source>
        <dbReference type="ARBA" id="ARBA00012633"/>
    </source>
</evidence>
<evidence type="ECO:0000256" key="7">
    <source>
        <dbReference type="ARBA" id="ARBA00044466"/>
    </source>
</evidence>
<gene>
    <name evidence="12" type="ORF">M501DRAFT_995555</name>
</gene>
<comment type="catalytic activity">
    <reaction evidence="7">
        <text>adenosine 2',5'-bisphosphate + H2O = AMP + phosphate</text>
        <dbReference type="Rhea" id="RHEA:77643"/>
        <dbReference type="ChEBI" id="CHEBI:15377"/>
        <dbReference type="ChEBI" id="CHEBI:43474"/>
        <dbReference type="ChEBI" id="CHEBI:194156"/>
        <dbReference type="ChEBI" id="CHEBI:456215"/>
        <dbReference type="EC" id="3.1.3.7"/>
    </reaction>
    <physiologicalReaction direction="left-to-right" evidence="7">
        <dbReference type="Rhea" id="RHEA:77644"/>
    </physiologicalReaction>
</comment>
<evidence type="ECO:0000256" key="2">
    <source>
        <dbReference type="ARBA" id="ARBA00009759"/>
    </source>
</evidence>
<keyword evidence="13" id="KW-1185">Reference proteome</keyword>
<keyword evidence="4 10" id="KW-0479">Metal-binding</keyword>
<dbReference type="CDD" id="cd01517">
    <property type="entry name" value="PAP_phosphatase"/>
    <property type="match status" value="1"/>
</dbReference>
<dbReference type="PROSITE" id="PS00629">
    <property type="entry name" value="IMP_1"/>
    <property type="match status" value="1"/>
</dbReference>
<dbReference type="OrthoDB" id="411145at2759"/>
<dbReference type="InterPro" id="IPR000760">
    <property type="entry name" value="Inositol_monophosphatase-like"/>
</dbReference>
<dbReference type="GO" id="GO:0046854">
    <property type="term" value="P:phosphatidylinositol phosphate biosynthetic process"/>
    <property type="evidence" value="ECO:0007669"/>
    <property type="project" value="InterPro"/>
</dbReference>
<evidence type="ECO:0000256" key="5">
    <source>
        <dbReference type="ARBA" id="ARBA00022801"/>
    </source>
</evidence>
<dbReference type="GO" id="GO:0000103">
    <property type="term" value="P:sulfate assimilation"/>
    <property type="evidence" value="ECO:0007669"/>
    <property type="project" value="UniProtKB-ARBA"/>
</dbReference>
<feature type="binding site" evidence="10">
    <location>
        <position position="133"/>
    </location>
    <ligand>
        <name>Mg(2+)</name>
        <dbReference type="ChEBI" id="CHEBI:18420"/>
        <label>1</label>
        <note>catalytic</note>
    </ligand>
</feature>
<dbReference type="GO" id="GO:0046872">
    <property type="term" value="F:metal ion binding"/>
    <property type="evidence" value="ECO:0007669"/>
    <property type="project" value="UniProtKB-UniRule"/>
</dbReference>
<feature type="binding site" evidence="10">
    <location>
        <position position="136"/>
    </location>
    <ligand>
        <name>Mg(2+)</name>
        <dbReference type="ChEBI" id="CHEBI:18420"/>
        <label>1</label>
        <note>catalytic</note>
    </ligand>
</feature>
<dbReference type="PANTHER" id="PTHR43200">
    <property type="entry name" value="PHOSPHATASE"/>
    <property type="match status" value="1"/>
</dbReference>
<dbReference type="AlphaFoldDB" id="A0A9P4S7Q6"/>
<evidence type="ECO:0000256" key="8">
    <source>
        <dbReference type="ARBA" id="ARBA00044479"/>
    </source>
</evidence>
<reference evidence="12" key="1">
    <citation type="journal article" date="2020" name="Stud. Mycol.">
        <title>101 Dothideomycetes genomes: a test case for predicting lifestyles and emergence of pathogens.</title>
        <authorList>
            <person name="Haridas S."/>
            <person name="Albert R."/>
            <person name="Binder M."/>
            <person name="Bloem J."/>
            <person name="Labutti K."/>
            <person name="Salamov A."/>
            <person name="Andreopoulos B."/>
            <person name="Baker S."/>
            <person name="Barry K."/>
            <person name="Bills G."/>
            <person name="Bluhm B."/>
            <person name="Cannon C."/>
            <person name="Castanera R."/>
            <person name="Culley D."/>
            <person name="Daum C."/>
            <person name="Ezra D."/>
            <person name="Gonzalez J."/>
            <person name="Henrissat B."/>
            <person name="Kuo A."/>
            <person name="Liang C."/>
            <person name="Lipzen A."/>
            <person name="Lutzoni F."/>
            <person name="Magnuson J."/>
            <person name="Mondo S."/>
            <person name="Nolan M."/>
            <person name="Ohm R."/>
            <person name="Pangilinan J."/>
            <person name="Park H.-J."/>
            <person name="Ramirez L."/>
            <person name="Alfaro M."/>
            <person name="Sun H."/>
            <person name="Tritt A."/>
            <person name="Yoshinaga Y."/>
            <person name="Zwiers L.-H."/>
            <person name="Turgeon B."/>
            <person name="Goodwin S."/>
            <person name="Spatafora J."/>
            <person name="Crous P."/>
            <person name="Grigoriev I."/>
        </authorList>
    </citation>
    <scope>NUCLEOTIDE SEQUENCE</scope>
    <source>
        <strain evidence="12">CBS 101060</strain>
    </source>
</reference>
<dbReference type="GO" id="GO:0043647">
    <property type="term" value="P:inositol phosphate metabolic process"/>
    <property type="evidence" value="ECO:0007669"/>
    <property type="project" value="UniProtKB-UniRule"/>
</dbReference>
<dbReference type="PANTHER" id="PTHR43200:SF6">
    <property type="entry name" value="3'(2'),5'-BISPHOSPHATE NUCLEOTIDASE"/>
    <property type="match status" value="1"/>
</dbReference>